<dbReference type="EMBL" id="JACCJC010000038">
    <property type="protein sequence ID" value="KAF6233412.1"/>
    <property type="molecule type" value="Genomic_DNA"/>
</dbReference>
<gene>
    <name evidence="1" type="ORF">HO173_008344</name>
</gene>
<evidence type="ECO:0000313" key="2">
    <source>
        <dbReference type="Proteomes" id="UP000578531"/>
    </source>
</evidence>
<evidence type="ECO:0000313" key="1">
    <source>
        <dbReference type="EMBL" id="KAF6233412.1"/>
    </source>
</evidence>
<sequence length="79" mass="8842">MGPHKGSLQLESSSGLLPLLTPPQLNAFLPRPIFFAVHFNYNGSLDHRIIYDFINVIRRLYRPLPLLHSPVSAPAPKLA</sequence>
<keyword evidence="2" id="KW-1185">Reference proteome</keyword>
<dbReference type="Proteomes" id="UP000578531">
    <property type="component" value="Unassembled WGS sequence"/>
</dbReference>
<organism evidence="1 2">
    <name type="scientific">Letharia columbiana</name>
    <dbReference type="NCBI Taxonomy" id="112416"/>
    <lineage>
        <taxon>Eukaryota</taxon>
        <taxon>Fungi</taxon>
        <taxon>Dikarya</taxon>
        <taxon>Ascomycota</taxon>
        <taxon>Pezizomycotina</taxon>
        <taxon>Lecanoromycetes</taxon>
        <taxon>OSLEUM clade</taxon>
        <taxon>Lecanoromycetidae</taxon>
        <taxon>Lecanorales</taxon>
        <taxon>Lecanorineae</taxon>
        <taxon>Parmeliaceae</taxon>
        <taxon>Letharia</taxon>
    </lineage>
</organism>
<accession>A0A8H6FRL2</accession>
<reference evidence="1 2" key="1">
    <citation type="journal article" date="2020" name="Genomics">
        <title>Complete, high-quality genomes from long-read metagenomic sequencing of two wolf lichen thalli reveals enigmatic genome architecture.</title>
        <authorList>
            <person name="McKenzie S.K."/>
            <person name="Walston R.F."/>
            <person name="Allen J.L."/>
        </authorList>
    </citation>
    <scope>NUCLEOTIDE SEQUENCE [LARGE SCALE GENOMIC DNA]</scope>
    <source>
        <strain evidence="1">WasteWater2</strain>
    </source>
</reference>
<proteinExistence type="predicted"/>
<dbReference type="GeneID" id="59290000"/>
<dbReference type="AlphaFoldDB" id="A0A8H6FRL2"/>
<protein>
    <submittedName>
        <fullName evidence="1">Uncharacterized protein</fullName>
    </submittedName>
</protein>
<comment type="caution">
    <text evidence="1">The sequence shown here is derived from an EMBL/GenBank/DDBJ whole genome shotgun (WGS) entry which is preliminary data.</text>
</comment>
<name>A0A8H6FRL2_9LECA</name>
<dbReference type="RefSeq" id="XP_037162830.1">
    <property type="nucleotide sequence ID" value="XM_037310244.1"/>
</dbReference>